<comment type="caution">
    <text evidence="12">The sequence shown here is derived from an EMBL/GenBank/DDBJ whole genome shotgun (WGS) entry which is preliminary data.</text>
</comment>
<keyword evidence="7 11" id="KW-1133">Transmembrane helix</keyword>
<dbReference type="EMBL" id="BLKM01000895">
    <property type="protein sequence ID" value="GFG39288.1"/>
    <property type="molecule type" value="Genomic_DNA"/>
</dbReference>
<dbReference type="Gene3D" id="6.20.130.20">
    <property type="entry name" value="Mitochondrial ribosomal protein L55"/>
    <property type="match status" value="1"/>
</dbReference>
<dbReference type="GO" id="GO:0015184">
    <property type="term" value="F:L-cystine transmembrane transporter activity"/>
    <property type="evidence" value="ECO:0007669"/>
    <property type="project" value="TreeGrafter"/>
</dbReference>
<evidence type="ECO:0000256" key="11">
    <source>
        <dbReference type="SAM" id="Phobius"/>
    </source>
</evidence>
<evidence type="ECO:0008006" key="14">
    <source>
        <dbReference type="Google" id="ProtNLM"/>
    </source>
</evidence>
<dbReference type="FunFam" id="1.20.1280.290:FF:000022">
    <property type="entry name" value="Cystinosin homolog"/>
    <property type="match status" value="1"/>
</dbReference>
<comment type="similarity">
    <text evidence="2">Belongs to the cystinosin family.</text>
</comment>
<evidence type="ECO:0000256" key="10">
    <source>
        <dbReference type="ARBA" id="ARBA00048473"/>
    </source>
</evidence>
<dbReference type="InParanoid" id="A0A6L2Q8V8"/>
<evidence type="ECO:0000256" key="7">
    <source>
        <dbReference type="ARBA" id="ARBA00022989"/>
    </source>
</evidence>
<dbReference type="Proteomes" id="UP000502823">
    <property type="component" value="Unassembled WGS sequence"/>
</dbReference>
<name>A0A6L2Q8V8_COPFO</name>
<dbReference type="AlphaFoldDB" id="A0A6L2Q8V8"/>
<keyword evidence="4 11" id="KW-0812">Transmembrane</keyword>
<gene>
    <name evidence="12" type="ORF">Cfor_02213</name>
</gene>
<feature type="transmembrane region" description="Helical" evidence="11">
    <location>
        <begin position="392"/>
        <end position="412"/>
    </location>
</feature>
<evidence type="ECO:0000256" key="8">
    <source>
        <dbReference type="ARBA" id="ARBA00023136"/>
    </source>
</evidence>
<feature type="transmembrane region" description="Helical" evidence="11">
    <location>
        <begin position="466"/>
        <end position="489"/>
    </location>
</feature>
<evidence type="ECO:0000313" key="13">
    <source>
        <dbReference type="Proteomes" id="UP000502823"/>
    </source>
</evidence>
<evidence type="ECO:0000256" key="2">
    <source>
        <dbReference type="ARBA" id="ARBA00006855"/>
    </source>
</evidence>
<dbReference type="InterPro" id="IPR044884">
    <property type="entry name" value="Ribosomal_mL55_sf"/>
</dbReference>
<dbReference type="GO" id="GO:0015293">
    <property type="term" value="F:symporter activity"/>
    <property type="evidence" value="ECO:0007669"/>
    <property type="project" value="UniProtKB-KW"/>
</dbReference>
<evidence type="ECO:0000256" key="3">
    <source>
        <dbReference type="ARBA" id="ARBA00022448"/>
    </source>
</evidence>
<evidence type="ECO:0000256" key="9">
    <source>
        <dbReference type="ARBA" id="ARBA00023228"/>
    </source>
</evidence>
<proteinExistence type="inferred from homology"/>
<dbReference type="Pfam" id="PF04193">
    <property type="entry name" value="PQ-loop"/>
    <property type="match status" value="2"/>
</dbReference>
<feature type="transmembrane region" description="Helical" evidence="11">
    <location>
        <begin position="333"/>
        <end position="355"/>
    </location>
</feature>
<feature type="transmembrane region" description="Helical" evidence="11">
    <location>
        <begin position="252"/>
        <end position="273"/>
    </location>
</feature>
<dbReference type="NCBIfam" id="TIGR00951">
    <property type="entry name" value="2A43"/>
    <property type="match status" value="1"/>
</dbReference>
<evidence type="ECO:0000256" key="4">
    <source>
        <dbReference type="ARBA" id="ARBA00022692"/>
    </source>
</evidence>
<dbReference type="SMART" id="SM00679">
    <property type="entry name" value="CTNS"/>
    <property type="match status" value="2"/>
</dbReference>
<comment type="subcellular location">
    <subcellularLocation>
        <location evidence="1">Lysosome membrane</location>
        <topology evidence="1">Multi-pass membrane protein</topology>
    </subcellularLocation>
</comment>
<reference evidence="13" key="1">
    <citation type="submission" date="2020-01" db="EMBL/GenBank/DDBJ databases">
        <title>Draft genome sequence of the Termite Coptotermes fromosanus.</title>
        <authorList>
            <person name="Itakura S."/>
            <person name="Yosikawa Y."/>
            <person name="Umezawa K."/>
        </authorList>
    </citation>
    <scope>NUCLEOTIDE SEQUENCE [LARGE SCALE GENOMIC DNA]</scope>
</reference>
<keyword evidence="9" id="KW-0458">Lysosome</keyword>
<comment type="catalytic activity">
    <reaction evidence="10">
        <text>L-cystine(out) + H(+)(out) = L-cystine(in) + H(+)(in)</text>
        <dbReference type="Rhea" id="RHEA:66172"/>
        <dbReference type="ChEBI" id="CHEBI:15378"/>
        <dbReference type="ChEBI" id="CHEBI:35491"/>
    </reaction>
    <physiologicalReaction direction="left-to-right" evidence="10">
        <dbReference type="Rhea" id="RHEA:66173"/>
    </physiologicalReaction>
</comment>
<keyword evidence="6" id="KW-0769">Symport</keyword>
<dbReference type="Gene3D" id="1.20.1280.290">
    <property type="match status" value="2"/>
</dbReference>
<feature type="transmembrane region" description="Helical" evidence="11">
    <location>
        <begin position="293"/>
        <end position="313"/>
    </location>
</feature>
<dbReference type="Pfam" id="PF09776">
    <property type="entry name" value="Mitoc_L55"/>
    <property type="match status" value="1"/>
</dbReference>
<dbReference type="InterPro" id="IPR006603">
    <property type="entry name" value="PQ-loop_rpt"/>
</dbReference>
<dbReference type="GO" id="GO:0005765">
    <property type="term" value="C:lysosomal membrane"/>
    <property type="evidence" value="ECO:0007669"/>
    <property type="project" value="UniProtKB-SubCell"/>
</dbReference>
<keyword evidence="5" id="KW-0677">Repeat</keyword>
<dbReference type="InterPro" id="IPR005282">
    <property type="entry name" value="LC_transporter"/>
</dbReference>
<accession>A0A6L2Q8V8</accession>
<dbReference type="PANTHER" id="PTHR13131">
    <property type="entry name" value="CYSTINOSIN"/>
    <property type="match status" value="1"/>
</dbReference>
<dbReference type="FunFam" id="1.20.1280.290:FF:000016">
    <property type="entry name" value="Cystinosin homolog"/>
    <property type="match status" value="1"/>
</dbReference>
<keyword evidence="13" id="KW-1185">Reference proteome</keyword>
<feature type="transmembrane region" description="Helical" evidence="11">
    <location>
        <begin position="367"/>
        <end position="386"/>
    </location>
</feature>
<dbReference type="InterPro" id="IPR018615">
    <property type="entry name" value="Ribosomal_mL55"/>
</dbReference>
<evidence type="ECO:0000256" key="1">
    <source>
        <dbReference type="ARBA" id="ARBA00004155"/>
    </source>
</evidence>
<keyword evidence="8 11" id="KW-0472">Membrane</keyword>
<protein>
    <recommendedName>
        <fullName evidence="14">Cystinosin-like protein</fullName>
    </recommendedName>
</protein>
<sequence length="602" mass="69506">MTRRPSFMICDRDRGASQSYRHVVYMWQKLMGVVVRLASRVEYGGVMGCICPVSITRGALECDMESFSVSRYDDVCVIELVQYGKAPCLPPLQCHMLWGGFWMLSVDSPILSGNEEREERELHRMNLHNCRNKLRYFASYACDGSSWCTRGETSLQISEEDLRLEIGEEWNIDIGVLHDEVHGYINISINNGDLVGTDRDYIIVGHSVSTWNVTVYAKDAGHAVINFTLINGSDSRSLDAKFVRVTVEHDEAIFHTSAVIGWIYFVAWSVSFYPQIYENWKRKSVVGLNFDFVSLNIVGFVLYSLFNCGLFWITEIEDEYMRRYPTGVNPVQVNDIVFSLHASVATLITIIQCVLYERGNQRVSWTARGILTIFAVFVLISLILAWTDVIKWLDFLTYCSYVKLTITLIKYVPQAYMNYRRKSTEGWSIGNIFLDFTGGILSMLQMILNAYNYNDWESIFGDPTKFGLGLFSVVFDIFFIIQHYCLYSWQLLLLEPAQRVTSCVVWQPFRCLNSNIASITKVHRKMYARLYPTAVILPDGSSISIRYYEPRKIIKLPLDLSTLNEAERMARLERRKPKKKVKIEEDIEDDFDARKYVHLLKK</sequence>
<organism evidence="12 13">
    <name type="scientific">Coptotermes formosanus</name>
    <name type="common">Formosan subterranean termite</name>
    <dbReference type="NCBI Taxonomy" id="36987"/>
    <lineage>
        <taxon>Eukaryota</taxon>
        <taxon>Metazoa</taxon>
        <taxon>Ecdysozoa</taxon>
        <taxon>Arthropoda</taxon>
        <taxon>Hexapoda</taxon>
        <taxon>Insecta</taxon>
        <taxon>Pterygota</taxon>
        <taxon>Neoptera</taxon>
        <taxon>Polyneoptera</taxon>
        <taxon>Dictyoptera</taxon>
        <taxon>Blattodea</taxon>
        <taxon>Blattoidea</taxon>
        <taxon>Termitoidae</taxon>
        <taxon>Rhinotermitidae</taxon>
        <taxon>Coptotermes</taxon>
    </lineage>
</organism>
<dbReference type="OrthoDB" id="75720at2759"/>
<keyword evidence="3" id="KW-0813">Transport</keyword>
<dbReference type="GO" id="GO:0003735">
    <property type="term" value="F:structural constituent of ribosome"/>
    <property type="evidence" value="ECO:0007669"/>
    <property type="project" value="InterPro"/>
</dbReference>
<dbReference type="PANTHER" id="PTHR13131:SF5">
    <property type="entry name" value="CYSTINOSIN"/>
    <property type="match status" value="1"/>
</dbReference>
<evidence type="ECO:0000256" key="5">
    <source>
        <dbReference type="ARBA" id="ARBA00022737"/>
    </source>
</evidence>
<evidence type="ECO:0000256" key="6">
    <source>
        <dbReference type="ARBA" id="ARBA00022847"/>
    </source>
</evidence>
<feature type="transmembrane region" description="Helical" evidence="11">
    <location>
        <begin position="432"/>
        <end position="451"/>
    </location>
</feature>
<dbReference type="GO" id="GO:0005762">
    <property type="term" value="C:mitochondrial large ribosomal subunit"/>
    <property type="evidence" value="ECO:0007669"/>
    <property type="project" value="InterPro"/>
</dbReference>
<evidence type="ECO:0000313" key="12">
    <source>
        <dbReference type="EMBL" id="GFG39288.1"/>
    </source>
</evidence>